<evidence type="ECO:0000313" key="1">
    <source>
        <dbReference type="EMBL" id="KZT00621.1"/>
    </source>
</evidence>
<dbReference type="EMBL" id="KV427681">
    <property type="protein sequence ID" value="KZT00621.1"/>
    <property type="molecule type" value="Genomic_DNA"/>
</dbReference>
<name>A0A165BAJ2_9APHY</name>
<dbReference type="Proteomes" id="UP000076871">
    <property type="component" value="Unassembled WGS sequence"/>
</dbReference>
<gene>
    <name evidence="1" type="ORF">LAESUDRAFT_816434</name>
</gene>
<proteinExistence type="predicted"/>
<dbReference type="SUPFAM" id="SSF81383">
    <property type="entry name" value="F-box domain"/>
    <property type="match status" value="1"/>
</dbReference>
<sequence length="483" mass="55553">MMEPGPRTRVLSGHTGVPYKSASKRAPFSSAIWSSPLWLLSHVIMPLHSKTIPIAPAERVPIELWEHIIDHLWKDKTSLQSCSLTCRVWLPATRVHLFDSIIIKSRENCLEFQDLIEQHATSLTHRTNLLDCIHSLTFQEYPFEDVDWKKVETAFQKLQNVWSIVLDDWTNMSIPGSFREAMRNAFPYLESLTIKNTSNLYMESILFLMTAFPSITSIDFVHEDTSGRAFEITDVHQRSLTEASQRCLQADLLTLGHRQLIIVEDFCCTAWSFSGMIATAMLLQYPFLLRLSELRLMWNGGATELAILRRLFEATHSSLESLVLGFFKLRNADIEPLMECLDALRVPLLYFLGFSGIVLQATMGNSDCVSQWILFLLSRALADAQHLRELAFDIILPERFEDIDLLDWEYIDSVLLELVQRSPSFIFHVGVLHLEDLQLDLKTFDRTLENAIVDRLPRSIAVRCSVWTEMDVNAKRVEVYLQF</sequence>
<evidence type="ECO:0000313" key="2">
    <source>
        <dbReference type="Proteomes" id="UP000076871"/>
    </source>
</evidence>
<dbReference type="SUPFAM" id="SSF52047">
    <property type="entry name" value="RNI-like"/>
    <property type="match status" value="1"/>
</dbReference>
<dbReference type="InParanoid" id="A0A165BAJ2"/>
<dbReference type="AlphaFoldDB" id="A0A165BAJ2"/>
<dbReference type="GeneID" id="63831803"/>
<evidence type="ECO:0008006" key="3">
    <source>
        <dbReference type="Google" id="ProtNLM"/>
    </source>
</evidence>
<protein>
    <recommendedName>
        <fullName evidence="3">F-box domain-containing protein</fullName>
    </recommendedName>
</protein>
<reference evidence="1 2" key="1">
    <citation type="journal article" date="2016" name="Mol. Biol. Evol.">
        <title>Comparative Genomics of Early-Diverging Mushroom-Forming Fungi Provides Insights into the Origins of Lignocellulose Decay Capabilities.</title>
        <authorList>
            <person name="Nagy L.G."/>
            <person name="Riley R."/>
            <person name="Tritt A."/>
            <person name="Adam C."/>
            <person name="Daum C."/>
            <person name="Floudas D."/>
            <person name="Sun H."/>
            <person name="Yadav J.S."/>
            <person name="Pangilinan J."/>
            <person name="Larsson K.H."/>
            <person name="Matsuura K."/>
            <person name="Barry K."/>
            <person name="Labutti K."/>
            <person name="Kuo R."/>
            <person name="Ohm R.A."/>
            <person name="Bhattacharya S.S."/>
            <person name="Shirouzu T."/>
            <person name="Yoshinaga Y."/>
            <person name="Martin F.M."/>
            <person name="Grigoriev I.V."/>
            <person name="Hibbett D.S."/>
        </authorList>
    </citation>
    <scope>NUCLEOTIDE SEQUENCE [LARGE SCALE GENOMIC DNA]</scope>
    <source>
        <strain evidence="1 2">93-53</strain>
    </source>
</reference>
<keyword evidence="2" id="KW-1185">Reference proteome</keyword>
<organism evidence="1 2">
    <name type="scientific">Laetiporus sulphureus 93-53</name>
    <dbReference type="NCBI Taxonomy" id="1314785"/>
    <lineage>
        <taxon>Eukaryota</taxon>
        <taxon>Fungi</taxon>
        <taxon>Dikarya</taxon>
        <taxon>Basidiomycota</taxon>
        <taxon>Agaricomycotina</taxon>
        <taxon>Agaricomycetes</taxon>
        <taxon>Polyporales</taxon>
        <taxon>Laetiporus</taxon>
    </lineage>
</organism>
<dbReference type="RefSeq" id="XP_040758361.1">
    <property type="nucleotide sequence ID" value="XM_040914776.1"/>
</dbReference>
<accession>A0A165BAJ2</accession>
<dbReference type="OrthoDB" id="2921803at2759"/>
<dbReference type="InterPro" id="IPR036047">
    <property type="entry name" value="F-box-like_dom_sf"/>
</dbReference>